<evidence type="ECO:0000313" key="3">
    <source>
        <dbReference type="Proteomes" id="UP000242474"/>
    </source>
</evidence>
<dbReference type="STRING" id="763665.A0A2G5BJQ8"/>
<dbReference type="PANTHER" id="PTHR45856:SF24">
    <property type="entry name" value="FUNGAL LIPASE-LIKE DOMAIN-CONTAINING PROTEIN"/>
    <property type="match status" value="1"/>
</dbReference>
<evidence type="ECO:0000313" key="2">
    <source>
        <dbReference type="EMBL" id="PIA19248.1"/>
    </source>
</evidence>
<reference evidence="2 3" key="1">
    <citation type="journal article" date="2015" name="Genome Biol. Evol.">
        <title>Phylogenomic analyses indicate that early fungi evolved digesting cell walls of algal ancestors of land plants.</title>
        <authorList>
            <person name="Chang Y."/>
            <person name="Wang S."/>
            <person name="Sekimoto S."/>
            <person name="Aerts A.L."/>
            <person name="Choi C."/>
            <person name="Clum A."/>
            <person name="LaButti K.M."/>
            <person name="Lindquist E.A."/>
            <person name="Yee Ngan C."/>
            <person name="Ohm R.A."/>
            <person name="Salamov A.A."/>
            <person name="Grigoriev I.V."/>
            <person name="Spatafora J.W."/>
            <person name="Berbee M.L."/>
        </authorList>
    </citation>
    <scope>NUCLEOTIDE SEQUENCE [LARGE SCALE GENOMIC DNA]</scope>
    <source>
        <strain evidence="2 3">NRRL 1564</strain>
    </source>
</reference>
<dbReference type="SUPFAM" id="SSF53474">
    <property type="entry name" value="alpha/beta-Hydrolases"/>
    <property type="match status" value="1"/>
</dbReference>
<dbReference type="OrthoDB" id="426718at2759"/>
<dbReference type="InterPro" id="IPR029058">
    <property type="entry name" value="AB_hydrolase_fold"/>
</dbReference>
<feature type="domain" description="Fungal lipase-type" evidence="1">
    <location>
        <begin position="76"/>
        <end position="211"/>
    </location>
</feature>
<keyword evidence="2" id="KW-0378">Hydrolase</keyword>
<dbReference type="GO" id="GO:0006629">
    <property type="term" value="P:lipid metabolic process"/>
    <property type="evidence" value="ECO:0007669"/>
    <property type="project" value="InterPro"/>
</dbReference>
<evidence type="ECO:0000259" key="1">
    <source>
        <dbReference type="Pfam" id="PF01764"/>
    </source>
</evidence>
<accession>A0A2G5BJQ8</accession>
<dbReference type="Proteomes" id="UP000242474">
    <property type="component" value="Unassembled WGS sequence"/>
</dbReference>
<gene>
    <name evidence="2" type="ORF">COEREDRAFT_37703</name>
</gene>
<organism evidence="2 3">
    <name type="scientific">Coemansia reversa (strain ATCC 12441 / NRRL 1564)</name>
    <dbReference type="NCBI Taxonomy" id="763665"/>
    <lineage>
        <taxon>Eukaryota</taxon>
        <taxon>Fungi</taxon>
        <taxon>Fungi incertae sedis</taxon>
        <taxon>Zoopagomycota</taxon>
        <taxon>Kickxellomycotina</taxon>
        <taxon>Kickxellomycetes</taxon>
        <taxon>Kickxellales</taxon>
        <taxon>Kickxellaceae</taxon>
        <taxon>Coemansia</taxon>
    </lineage>
</organism>
<keyword evidence="3" id="KW-1185">Reference proteome</keyword>
<name>A0A2G5BJQ8_COERN</name>
<dbReference type="GO" id="GO:0016787">
    <property type="term" value="F:hydrolase activity"/>
    <property type="evidence" value="ECO:0007669"/>
    <property type="project" value="UniProtKB-KW"/>
</dbReference>
<sequence length="265" mass="29505">MKQEGQQKIISNQTQDILAVFAAYSGAAYTVTDEWNCQYACEYPGTQGTIIEHHWNIGFPQSVGYIARNPSGRIIVVAFQGTDDISQWIDNLNITQVPWPPQISGSQVHAGFLRGYTSAQDSILSKLESLANQYPGYSIAIVGHSLGGARAAICLLDISIKMPDLLPRISLFTQGQPRTGNKEFANAVDNLQSSKYRVVYEYDIATRLPLFSMDYHHHATEAWIHHNQTLLCLTQTIEDGCSGNGDILHPLKINDHYNYPGLKHE</sequence>
<dbReference type="Pfam" id="PF01764">
    <property type="entry name" value="Lipase_3"/>
    <property type="match status" value="1"/>
</dbReference>
<dbReference type="InterPro" id="IPR002921">
    <property type="entry name" value="Fungal_lipase-type"/>
</dbReference>
<protein>
    <submittedName>
        <fullName evidence="2">Alpha/beta-hydrolase</fullName>
    </submittedName>
</protein>
<proteinExistence type="predicted"/>
<dbReference type="CDD" id="cd00519">
    <property type="entry name" value="Lipase_3"/>
    <property type="match status" value="1"/>
</dbReference>
<dbReference type="AlphaFoldDB" id="A0A2G5BJQ8"/>
<dbReference type="PANTHER" id="PTHR45856">
    <property type="entry name" value="ALPHA/BETA-HYDROLASES SUPERFAMILY PROTEIN"/>
    <property type="match status" value="1"/>
</dbReference>
<dbReference type="InterPro" id="IPR051218">
    <property type="entry name" value="Sec_MonoDiacylglyc_Lipase"/>
</dbReference>
<dbReference type="Gene3D" id="3.40.50.1820">
    <property type="entry name" value="alpha/beta hydrolase"/>
    <property type="match status" value="1"/>
</dbReference>
<dbReference type="EMBL" id="KZ303487">
    <property type="protein sequence ID" value="PIA19248.1"/>
    <property type="molecule type" value="Genomic_DNA"/>
</dbReference>